<evidence type="ECO:0000259" key="6">
    <source>
        <dbReference type="PROSITE" id="PS00463"/>
    </source>
</evidence>
<proteinExistence type="predicted"/>
<dbReference type="Pfam" id="PF04082">
    <property type="entry name" value="Fungal_trans"/>
    <property type="match status" value="1"/>
</dbReference>
<keyword evidence="5" id="KW-0539">Nucleus</keyword>
<evidence type="ECO:0000313" key="8">
    <source>
        <dbReference type="Proteomes" id="UP000799779"/>
    </source>
</evidence>
<name>A0A6A5WV93_9PLEO</name>
<dbReference type="PROSITE" id="PS00463">
    <property type="entry name" value="ZN2_CY6_FUNGAL_1"/>
    <property type="match status" value="1"/>
</dbReference>
<dbReference type="Pfam" id="PF00172">
    <property type="entry name" value="Zn_clus"/>
    <property type="match status" value="1"/>
</dbReference>
<keyword evidence="2" id="KW-0862">Zinc</keyword>
<dbReference type="GO" id="GO:0006351">
    <property type="term" value="P:DNA-templated transcription"/>
    <property type="evidence" value="ECO:0007669"/>
    <property type="project" value="InterPro"/>
</dbReference>
<dbReference type="SUPFAM" id="SSF57701">
    <property type="entry name" value="Zn2/Cys6 DNA-binding domain"/>
    <property type="match status" value="1"/>
</dbReference>
<dbReference type="Proteomes" id="UP000799779">
    <property type="component" value="Unassembled WGS sequence"/>
</dbReference>
<dbReference type="GO" id="GO:0003677">
    <property type="term" value="F:DNA binding"/>
    <property type="evidence" value="ECO:0007669"/>
    <property type="project" value="InterPro"/>
</dbReference>
<accession>A0A6A5WV93</accession>
<dbReference type="EMBL" id="ML977565">
    <property type="protein sequence ID" value="KAF2004894.1"/>
    <property type="molecule type" value="Genomic_DNA"/>
</dbReference>
<dbReference type="InterPro" id="IPR036864">
    <property type="entry name" value="Zn2-C6_fun-type_DNA-bd_sf"/>
</dbReference>
<dbReference type="GO" id="GO:0000981">
    <property type="term" value="F:DNA-binding transcription factor activity, RNA polymerase II-specific"/>
    <property type="evidence" value="ECO:0007669"/>
    <property type="project" value="InterPro"/>
</dbReference>
<keyword evidence="3" id="KW-0805">Transcription regulation</keyword>
<gene>
    <name evidence="7" type="ORF">P154DRAFT_616643</name>
</gene>
<evidence type="ECO:0000256" key="3">
    <source>
        <dbReference type="ARBA" id="ARBA00023015"/>
    </source>
</evidence>
<evidence type="ECO:0000256" key="5">
    <source>
        <dbReference type="ARBA" id="ARBA00023242"/>
    </source>
</evidence>
<dbReference type="GO" id="GO:0008270">
    <property type="term" value="F:zinc ion binding"/>
    <property type="evidence" value="ECO:0007669"/>
    <property type="project" value="InterPro"/>
</dbReference>
<evidence type="ECO:0000256" key="4">
    <source>
        <dbReference type="ARBA" id="ARBA00023163"/>
    </source>
</evidence>
<evidence type="ECO:0000256" key="1">
    <source>
        <dbReference type="ARBA" id="ARBA00022723"/>
    </source>
</evidence>
<dbReference type="PANTHER" id="PTHR47660:SF3">
    <property type="entry name" value="FINGER DOMAIN PROTEIN, PUTATIVE (AFU_ORTHOLOGUE AFUA_4G03310)-RELATED"/>
    <property type="match status" value="1"/>
</dbReference>
<sequence length="415" mass="46599">MSRPSPSTVSTLNASVNLCPLCAKPFTAVTAYKRHLTYCRRTNAQPRKRGKSCFECSRAKTKCSFHTTCNRCQTKGLECGYSQPMLPLVGVPEMVDLGELVNMNLEDFALELDPVVEASFRLDSTLQYTTATSYQRPPVPNSIVPFQLHNNIADQSAMLILQQFRGFPARMLRRDNLPPFIHPRWQRSVLPEPIAVCNRIVGIFSTRTVDITPFVWRTVLAEQKRWLQEDVTGEDLLAAVQAQLIYTVMRIIDPGDGSAEASKVNRELLSIGGCLCESFSRLSGSLLHENETLTVIMGWQQWIFAESRRRTACAWLLLARIVSVKTGLFCHVRENIENVPLPSGKMLWEATSEAAWETEMIQTFDRTHDSYPKTFGSLLDVHANNSDPSSAQQLDNWTANVDSLGTMMSIGIAMF</sequence>
<reference evidence="7" key="1">
    <citation type="journal article" date="2020" name="Stud. Mycol.">
        <title>101 Dothideomycetes genomes: a test case for predicting lifestyles and emergence of pathogens.</title>
        <authorList>
            <person name="Haridas S."/>
            <person name="Albert R."/>
            <person name="Binder M."/>
            <person name="Bloem J."/>
            <person name="Labutti K."/>
            <person name="Salamov A."/>
            <person name="Andreopoulos B."/>
            <person name="Baker S."/>
            <person name="Barry K."/>
            <person name="Bills G."/>
            <person name="Bluhm B."/>
            <person name="Cannon C."/>
            <person name="Castanera R."/>
            <person name="Culley D."/>
            <person name="Daum C."/>
            <person name="Ezra D."/>
            <person name="Gonzalez J."/>
            <person name="Henrissat B."/>
            <person name="Kuo A."/>
            <person name="Liang C."/>
            <person name="Lipzen A."/>
            <person name="Lutzoni F."/>
            <person name="Magnuson J."/>
            <person name="Mondo S."/>
            <person name="Nolan M."/>
            <person name="Ohm R."/>
            <person name="Pangilinan J."/>
            <person name="Park H.-J."/>
            <person name="Ramirez L."/>
            <person name="Alfaro M."/>
            <person name="Sun H."/>
            <person name="Tritt A."/>
            <person name="Yoshinaga Y."/>
            <person name="Zwiers L.-H."/>
            <person name="Turgeon B."/>
            <person name="Goodwin S."/>
            <person name="Spatafora J."/>
            <person name="Crous P."/>
            <person name="Grigoriev I."/>
        </authorList>
    </citation>
    <scope>NUCLEOTIDE SEQUENCE</scope>
    <source>
        <strain evidence="7">CBS 123094</strain>
    </source>
</reference>
<evidence type="ECO:0000256" key="2">
    <source>
        <dbReference type="ARBA" id="ARBA00022833"/>
    </source>
</evidence>
<feature type="domain" description="Zn(2)-C6 fungal-type" evidence="6">
    <location>
        <begin position="52"/>
        <end position="79"/>
    </location>
</feature>
<keyword evidence="1" id="KW-0479">Metal-binding</keyword>
<organism evidence="7 8">
    <name type="scientific">Amniculicola lignicola CBS 123094</name>
    <dbReference type="NCBI Taxonomy" id="1392246"/>
    <lineage>
        <taxon>Eukaryota</taxon>
        <taxon>Fungi</taxon>
        <taxon>Dikarya</taxon>
        <taxon>Ascomycota</taxon>
        <taxon>Pezizomycotina</taxon>
        <taxon>Dothideomycetes</taxon>
        <taxon>Pleosporomycetidae</taxon>
        <taxon>Pleosporales</taxon>
        <taxon>Amniculicolaceae</taxon>
        <taxon>Amniculicola</taxon>
    </lineage>
</organism>
<keyword evidence="8" id="KW-1185">Reference proteome</keyword>
<dbReference type="InterPro" id="IPR007219">
    <property type="entry name" value="XnlR_reg_dom"/>
</dbReference>
<dbReference type="CDD" id="cd00067">
    <property type="entry name" value="GAL4"/>
    <property type="match status" value="1"/>
</dbReference>
<dbReference type="SMART" id="SM00066">
    <property type="entry name" value="GAL4"/>
    <property type="match status" value="1"/>
</dbReference>
<dbReference type="OrthoDB" id="5423818at2759"/>
<evidence type="ECO:0000313" key="7">
    <source>
        <dbReference type="EMBL" id="KAF2004894.1"/>
    </source>
</evidence>
<protein>
    <recommendedName>
        <fullName evidence="6">Zn(2)-C6 fungal-type domain-containing protein</fullName>
    </recommendedName>
</protein>
<dbReference type="PANTHER" id="PTHR47660">
    <property type="entry name" value="TRANSCRIPTION FACTOR WITH C2H2 AND ZN(2)-CYS(6) DNA BINDING DOMAIN (EUROFUNG)-RELATED-RELATED"/>
    <property type="match status" value="1"/>
</dbReference>
<keyword evidence="4" id="KW-0804">Transcription</keyword>
<dbReference type="Gene3D" id="4.10.240.10">
    <property type="entry name" value="Zn(2)-C6 fungal-type DNA-binding domain"/>
    <property type="match status" value="1"/>
</dbReference>
<dbReference type="InterPro" id="IPR001138">
    <property type="entry name" value="Zn2Cys6_DnaBD"/>
</dbReference>
<dbReference type="AlphaFoldDB" id="A0A6A5WV93"/>